<keyword evidence="1" id="KW-0472">Membrane</keyword>
<dbReference type="Proteomes" id="UP000324897">
    <property type="component" value="Chromosome 7"/>
</dbReference>
<evidence type="ECO:0000256" key="1">
    <source>
        <dbReference type="SAM" id="Phobius"/>
    </source>
</evidence>
<dbReference type="Gramene" id="TVU18948">
    <property type="protein sequence ID" value="TVU18948"/>
    <property type="gene ID" value="EJB05_35071"/>
</dbReference>
<comment type="caution">
    <text evidence="2">The sequence shown here is derived from an EMBL/GenBank/DDBJ whole genome shotgun (WGS) entry which is preliminary data.</text>
</comment>
<evidence type="ECO:0000313" key="2">
    <source>
        <dbReference type="EMBL" id="TVU18948.1"/>
    </source>
</evidence>
<name>A0A5J9U6S6_9POAL</name>
<feature type="non-terminal residue" evidence="2">
    <location>
        <position position="1"/>
    </location>
</feature>
<gene>
    <name evidence="2" type="ORF">EJB05_35071</name>
</gene>
<keyword evidence="1" id="KW-1133">Transmembrane helix</keyword>
<reference evidence="2 3" key="1">
    <citation type="journal article" date="2019" name="Sci. Rep.">
        <title>A high-quality genome of Eragrostis curvula grass provides insights into Poaceae evolution and supports new strategies to enhance forage quality.</title>
        <authorList>
            <person name="Carballo J."/>
            <person name="Santos B.A.C.M."/>
            <person name="Zappacosta D."/>
            <person name="Garbus I."/>
            <person name="Selva J.P."/>
            <person name="Gallo C.A."/>
            <person name="Diaz A."/>
            <person name="Albertini E."/>
            <person name="Caccamo M."/>
            <person name="Echenique V."/>
        </authorList>
    </citation>
    <scope>NUCLEOTIDE SEQUENCE [LARGE SCALE GENOMIC DNA]</scope>
    <source>
        <strain evidence="3">cv. Victoria</strain>
        <tissue evidence="2">Leaf</tissue>
    </source>
</reference>
<protein>
    <recommendedName>
        <fullName evidence="4">FBD domain-containing protein</fullName>
    </recommendedName>
</protein>
<evidence type="ECO:0008006" key="4">
    <source>
        <dbReference type="Google" id="ProtNLM"/>
    </source>
</evidence>
<sequence length="158" mass="17967">MNNNLTLIYSVGQILSVLFSPLPFSILELRIQTNGHAFGKLLLHLLQIRPTQTLVVDLACNKFPCHGWSLNINTPPILFQTSCPLDTPCDPRPNWREKSTCLVYLEVVTLYGFHGHDDEIDFLKVLLRCATDLKHMTLHVSARGYKKICIIFVNIHKA</sequence>
<evidence type="ECO:0000313" key="3">
    <source>
        <dbReference type="Proteomes" id="UP000324897"/>
    </source>
</evidence>
<organism evidence="2 3">
    <name type="scientific">Eragrostis curvula</name>
    <name type="common">weeping love grass</name>
    <dbReference type="NCBI Taxonomy" id="38414"/>
    <lineage>
        <taxon>Eukaryota</taxon>
        <taxon>Viridiplantae</taxon>
        <taxon>Streptophyta</taxon>
        <taxon>Embryophyta</taxon>
        <taxon>Tracheophyta</taxon>
        <taxon>Spermatophyta</taxon>
        <taxon>Magnoliopsida</taxon>
        <taxon>Liliopsida</taxon>
        <taxon>Poales</taxon>
        <taxon>Poaceae</taxon>
        <taxon>PACMAD clade</taxon>
        <taxon>Chloridoideae</taxon>
        <taxon>Eragrostideae</taxon>
        <taxon>Eragrostidinae</taxon>
        <taxon>Eragrostis</taxon>
    </lineage>
</organism>
<accession>A0A5J9U6S6</accession>
<keyword evidence="1" id="KW-0812">Transmembrane</keyword>
<dbReference type="EMBL" id="RWGY01000029">
    <property type="protein sequence ID" value="TVU18948.1"/>
    <property type="molecule type" value="Genomic_DNA"/>
</dbReference>
<proteinExistence type="predicted"/>
<feature type="transmembrane region" description="Helical" evidence="1">
    <location>
        <begin position="6"/>
        <end position="27"/>
    </location>
</feature>
<dbReference type="AlphaFoldDB" id="A0A5J9U6S6"/>
<keyword evidence="3" id="KW-1185">Reference proteome</keyword>